<organism evidence="2 3">
    <name type="scientific">Streptomyces yunnanensis</name>
    <dbReference type="NCBI Taxonomy" id="156453"/>
    <lineage>
        <taxon>Bacteria</taxon>
        <taxon>Bacillati</taxon>
        <taxon>Actinomycetota</taxon>
        <taxon>Actinomycetes</taxon>
        <taxon>Kitasatosporales</taxon>
        <taxon>Streptomycetaceae</taxon>
        <taxon>Streptomyces</taxon>
    </lineage>
</organism>
<sequence>MSPLGVSLAGIGAGLSGLMPAYPLVFALLLAGLDVAMFHPPAGRGTRRAAGGSATTMSYFAAGSSVGFSVGPALATPALDNLRIGTTALFIPPAVLMGFVLPRHHGRTANTAARKVRQHGRERASHWAGLALPLELGGGVLGTLMGGRNADRIGMVRTVKIGNAAMLPALWIPWPVVTSTLHSPWYCSSA</sequence>
<name>A0A9X8N8S1_9ACTN</name>
<dbReference type="RefSeq" id="WP_350309868.1">
    <property type="nucleotide sequence ID" value="NZ_FRBK01000031.1"/>
</dbReference>
<protein>
    <submittedName>
        <fullName evidence="2">MFS transporter, FSR family, fosmidomycin resistance protein</fullName>
    </submittedName>
</protein>
<comment type="caution">
    <text evidence="2">The sequence shown here is derived from an EMBL/GenBank/DDBJ whole genome shotgun (WGS) entry which is preliminary data.</text>
</comment>
<feature type="transmembrane region" description="Helical" evidence="1">
    <location>
        <begin position="50"/>
        <end position="70"/>
    </location>
</feature>
<keyword evidence="1" id="KW-1133">Transmembrane helix</keyword>
<keyword evidence="1" id="KW-0472">Membrane</keyword>
<accession>A0A9X8N8S1</accession>
<proteinExistence type="predicted"/>
<reference evidence="3" key="1">
    <citation type="submission" date="2016-11" db="EMBL/GenBank/DDBJ databases">
        <authorList>
            <person name="Jaros S."/>
            <person name="Januszkiewicz K."/>
            <person name="Wedrychowicz H."/>
        </authorList>
    </citation>
    <scope>NUCLEOTIDE SEQUENCE [LARGE SCALE GENOMIC DNA]</scope>
    <source>
        <strain evidence="3">CGMCC 4.3555</strain>
    </source>
</reference>
<evidence type="ECO:0000256" key="1">
    <source>
        <dbReference type="SAM" id="Phobius"/>
    </source>
</evidence>
<feature type="transmembrane region" description="Helical" evidence="1">
    <location>
        <begin position="20"/>
        <end position="38"/>
    </location>
</feature>
<dbReference type="SUPFAM" id="SSF103473">
    <property type="entry name" value="MFS general substrate transporter"/>
    <property type="match status" value="1"/>
</dbReference>
<evidence type="ECO:0000313" key="2">
    <source>
        <dbReference type="EMBL" id="SHN29737.1"/>
    </source>
</evidence>
<dbReference type="AlphaFoldDB" id="A0A9X8N8S1"/>
<gene>
    <name evidence="2" type="ORF">SAMN05216268_13145</name>
</gene>
<keyword evidence="1" id="KW-0812">Transmembrane</keyword>
<dbReference type="Proteomes" id="UP000184388">
    <property type="component" value="Unassembled WGS sequence"/>
</dbReference>
<dbReference type="EMBL" id="FRBK01000031">
    <property type="protein sequence ID" value="SHN29737.1"/>
    <property type="molecule type" value="Genomic_DNA"/>
</dbReference>
<feature type="transmembrane region" description="Helical" evidence="1">
    <location>
        <begin position="82"/>
        <end position="101"/>
    </location>
</feature>
<evidence type="ECO:0000313" key="3">
    <source>
        <dbReference type="Proteomes" id="UP000184388"/>
    </source>
</evidence>
<dbReference type="InterPro" id="IPR036259">
    <property type="entry name" value="MFS_trans_sf"/>
</dbReference>